<evidence type="ECO:0000313" key="1">
    <source>
        <dbReference type="EMBL" id="GGX17590.1"/>
    </source>
</evidence>
<comment type="caution">
    <text evidence="1">The sequence shown here is derived from an EMBL/GenBank/DDBJ whole genome shotgun (WGS) entry which is preliminary data.</text>
</comment>
<accession>A0ABQ2XHV0</accession>
<reference evidence="2" key="1">
    <citation type="journal article" date="2019" name="Int. J. Syst. Evol. Microbiol.">
        <title>The Global Catalogue of Microorganisms (GCM) 10K type strain sequencing project: providing services to taxonomists for standard genome sequencing and annotation.</title>
        <authorList>
            <consortium name="The Broad Institute Genomics Platform"/>
            <consortium name="The Broad Institute Genome Sequencing Center for Infectious Disease"/>
            <person name="Wu L."/>
            <person name="Ma J."/>
        </authorList>
    </citation>
    <scope>NUCLEOTIDE SEQUENCE [LARGE SCALE GENOMIC DNA]</scope>
    <source>
        <strain evidence="2">KCTC 23916</strain>
    </source>
</reference>
<dbReference type="RefSeq" id="WP_189346451.1">
    <property type="nucleotide sequence ID" value="NZ_BMYT01000004.1"/>
</dbReference>
<keyword evidence="2" id="KW-1185">Reference proteome</keyword>
<dbReference type="Proteomes" id="UP000620127">
    <property type="component" value="Unassembled WGS sequence"/>
</dbReference>
<gene>
    <name evidence="1" type="ORF">GCM10011282_24580</name>
</gene>
<proteinExistence type="predicted"/>
<dbReference type="EMBL" id="BMYT01000004">
    <property type="protein sequence ID" value="GGX17590.1"/>
    <property type="molecule type" value="Genomic_DNA"/>
</dbReference>
<evidence type="ECO:0000313" key="2">
    <source>
        <dbReference type="Proteomes" id="UP000620127"/>
    </source>
</evidence>
<organism evidence="1 2">
    <name type="scientific">Undibacterium macrobrachii</name>
    <dbReference type="NCBI Taxonomy" id="1119058"/>
    <lineage>
        <taxon>Bacteria</taxon>
        <taxon>Pseudomonadati</taxon>
        <taxon>Pseudomonadota</taxon>
        <taxon>Betaproteobacteria</taxon>
        <taxon>Burkholderiales</taxon>
        <taxon>Oxalobacteraceae</taxon>
        <taxon>Undibacterium</taxon>
    </lineage>
</organism>
<sequence length="103" mass="11409">MDHEYIIHLVNPSSRPPFYLVADRLWGIGCNIDSDGDSIVPEDTEWTELYLRLRGGSEFDEVNIGPISDNPLILAVRSPSKFLCENTAAFLQTISGGSIEKIA</sequence>
<name>A0ABQ2XHV0_9BURK</name>
<protein>
    <submittedName>
        <fullName evidence="1">Uncharacterized protein</fullName>
    </submittedName>
</protein>